<accession>A0A6N3FU85</accession>
<dbReference type="AlphaFoldDB" id="A0A6N3FU85"/>
<proteinExistence type="predicted"/>
<dbReference type="RefSeq" id="WP_412442388.1">
    <property type="nucleotide sequence ID" value="NZ_CACRUT010000023.1"/>
</dbReference>
<reference evidence="1" key="1">
    <citation type="submission" date="2019-11" db="EMBL/GenBank/DDBJ databases">
        <authorList>
            <person name="Feng L."/>
        </authorList>
    </citation>
    <scope>NUCLEOTIDE SEQUENCE</scope>
    <source>
        <strain evidence="1">PclaraLFYP37</strain>
    </source>
</reference>
<sequence length="146" mass="16840">MKATSQTIQQIERALRKIAAKYPQGREDLALTDIHLQVKADSGELLAFNDDDEELTRCVVEQWMDNGDENFYEEITPVLRQCIQGMKDTLEHLSLLKPYSFVLVDEDKETLCDLYLVDDETVIVDSELLKGLDEDLDDFLKKLLEE</sequence>
<protein>
    <submittedName>
        <fullName evidence="1">Uncharacterized protein</fullName>
    </submittedName>
</protein>
<dbReference type="EMBL" id="CACRUT010000023">
    <property type="protein sequence ID" value="VYU55426.1"/>
    <property type="molecule type" value="Genomic_DNA"/>
</dbReference>
<name>A0A6N3FU85_9BACT</name>
<organism evidence="1">
    <name type="scientific">Paraprevotella clara</name>
    <dbReference type="NCBI Taxonomy" id="454154"/>
    <lineage>
        <taxon>Bacteria</taxon>
        <taxon>Pseudomonadati</taxon>
        <taxon>Bacteroidota</taxon>
        <taxon>Bacteroidia</taxon>
        <taxon>Bacteroidales</taxon>
        <taxon>Prevotellaceae</taxon>
        <taxon>Paraprevotella</taxon>
    </lineage>
</organism>
<gene>
    <name evidence="1" type="ORF">PCLFYP37_00215</name>
</gene>
<evidence type="ECO:0000313" key="1">
    <source>
        <dbReference type="EMBL" id="VYU55426.1"/>
    </source>
</evidence>